<dbReference type="KEGG" id="pgin:FRZ67_05845"/>
<evidence type="ECO:0000313" key="4">
    <source>
        <dbReference type="EMBL" id="QEC70146.1"/>
    </source>
</evidence>
<sequence>MENNKRHTSPPLGDGEIALVTGGAGGIGSAICKRLAEAGASVIITYYSNEEKAKKLQEELAGNNHSVFHTPVNDSERVKQLSLFIEEKYGRLDLLVNNAGITTPVAHDDLESLTDEWIDKIFTTNFRGAFATIRACKKLLLKSNDALVINISSVAAVSGIGSNVAYCASKAAMDSMTRSLARALAPKIRVVSVSPGWVMGEYAKTVDPDFLQKQLDATPLSRFATPEDVAAAVYALTTSLKFTTGSIIPVDGGRLLK</sequence>
<dbReference type="CDD" id="cd05233">
    <property type="entry name" value="SDR_c"/>
    <property type="match status" value="1"/>
</dbReference>
<comment type="similarity">
    <text evidence="1">Belongs to the short-chain dehydrogenases/reductases (SDR) family.</text>
</comment>
<dbReference type="FunFam" id="3.40.50.720:FF:000084">
    <property type="entry name" value="Short-chain dehydrogenase reductase"/>
    <property type="match status" value="1"/>
</dbReference>
<organism evidence="4 5">
    <name type="scientific">Panacibacter ginsenosidivorans</name>
    <dbReference type="NCBI Taxonomy" id="1813871"/>
    <lineage>
        <taxon>Bacteria</taxon>
        <taxon>Pseudomonadati</taxon>
        <taxon>Bacteroidota</taxon>
        <taxon>Chitinophagia</taxon>
        <taxon>Chitinophagales</taxon>
        <taxon>Chitinophagaceae</taxon>
        <taxon>Panacibacter</taxon>
    </lineage>
</organism>
<proteinExistence type="inferred from homology"/>
<dbReference type="PANTHER" id="PTHR43639:SF1">
    <property type="entry name" value="SHORT-CHAIN DEHYDROGENASE_REDUCTASE FAMILY PROTEIN"/>
    <property type="match status" value="1"/>
</dbReference>
<feature type="domain" description="Ketoreductase" evidence="3">
    <location>
        <begin position="16"/>
        <end position="200"/>
    </location>
</feature>
<protein>
    <submittedName>
        <fullName evidence="4">SDR family oxidoreductase</fullName>
    </submittedName>
</protein>
<dbReference type="InterPro" id="IPR057326">
    <property type="entry name" value="KR_dom"/>
</dbReference>
<dbReference type="SUPFAM" id="SSF51735">
    <property type="entry name" value="NAD(P)-binding Rossmann-fold domains"/>
    <property type="match status" value="1"/>
</dbReference>
<dbReference type="AlphaFoldDB" id="A0A5B8VHQ8"/>
<accession>A0A5B8VHQ8</accession>
<dbReference type="InterPro" id="IPR020904">
    <property type="entry name" value="Sc_DH/Rdtase_CS"/>
</dbReference>
<dbReference type="Proteomes" id="UP000321533">
    <property type="component" value="Chromosome"/>
</dbReference>
<evidence type="ECO:0000256" key="2">
    <source>
        <dbReference type="ARBA" id="ARBA00023002"/>
    </source>
</evidence>
<name>A0A5B8VHQ8_9BACT</name>
<reference evidence="4 5" key="1">
    <citation type="journal article" date="2016" name="Int. J. Syst. Evol. Microbiol.">
        <title>Panacibacter ginsenosidivorans gen. nov., sp. nov., with ginsenoside converting activity isolated from soil of a ginseng field.</title>
        <authorList>
            <person name="Siddiqi M.Z."/>
            <person name="Muhammad Shafi S."/>
            <person name="Choi K.D."/>
            <person name="Im W.T."/>
        </authorList>
    </citation>
    <scope>NUCLEOTIDE SEQUENCE [LARGE SCALE GENOMIC DNA]</scope>
    <source>
        <strain evidence="4 5">Gsoil1550</strain>
    </source>
</reference>
<keyword evidence="2" id="KW-0560">Oxidoreductase</keyword>
<gene>
    <name evidence="4" type="ORF">FRZ67_05845</name>
</gene>
<dbReference type="SMART" id="SM00822">
    <property type="entry name" value="PKS_KR"/>
    <property type="match status" value="1"/>
</dbReference>
<dbReference type="EMBL" id="CP042435">
    <property type="protein sequence ID" value="QEC70146.1"/>
    <property type="molecule type" value="Genomic_DNA"/>
</dbReference>
<evidence type="ECO:0000313" key="5">
    <source>
        <dbReference type="Proteomes" id="UP000321533"/>
    </source>
</evidence>
<dbReference type="GO" id="GO:0016491">
    <property type="term" value="F:oxidoreductase activity"/>
    <property type="evidence" value="ECO:0007669"/>
    <property type="project" value="UniProtKB-KW"/>
</dbReference>
<dbReference type="PRINTS" id="PR00080">
    <property type="entry name" value="SDRFAMILY"/>
</dbReference>
<dbReference type="PROSITE" id="PS00061">
    <property type="entry name" value="ADH_SHORT"/>
    <property type="match status" value="1"/>
</dbReference>
<dbReference type="OrthoDB" id="9803333at2"/>
<evidence type="ECO:0000259" key="3">
    <source>
        <dbReference type="SMART" id="SM00822"/>
    </source>
</evidence>
<keyword evidence="5" id="KW-1185">Reference proteome</keyword>
<dbReference type="InterPro" id="IPR036291">
    <property type="entry name" value="NAD(P)-bd_dom_sf"/>
</dbReference>
<dbReference type="PRINTS" id="PR00081">
    <property type="entry name" value="GDHRDH"/>
</dbReference>
<dbReference type="InterPro" id="IPR002347">
    <property type="entry name" value="SDR_fam"/>
</dbReference>
<dbReference type="PANTHER" id="PTHR43639">
    <property type="entry name" value="OXIDOREDUCTASE, SHORT-CHAIN DEHYDROGENASE/REDUCTASE FAMILY (AFU_ORTHOLOGUE AFUA_5G02870)"/>
    <property type="match status" value="1"/>
</dbReference>
<dbReference type="Gene3D" id="3.40.50.720">
    <property type="entry name" value="NAD(P)-binding Rossmann-like Domain"/>
    <property type="match status" value="1"/>
</dbReference>
<dbReference type="Pfam" id="PF13561">
    <property type="entry name" value="adh_short_C2"/>
    <property type="match status" value="1"/>
</dbReference>
<evidence type="ECO:0000256" key="1">
    <source>
        <dbReference type="ARBA" id="ARBA00006484"/>
    </source>
</evidence>